<evidence type="ECO:0000256" key="1">
    <source>
        <dbReference type="SAM" id="MobiDB-lite"/>
    </source>
</evidence>
<comment type="caution">
    <text evidence="2">The sequence shown here is derived from an EMBL/GenBank/DDBJ whole genome shotgun (WGS) entry which is preliminary data.</text>
</comment>
<reference evidence="2" key="1">
    <citation type="submission" date="2019-06" db="EMBL/GenBank/DDBJ databases">
        <authorList>
            <person name="Zheng W."/>
        </authorList>
    </citation>
    <scope>NUCLEOTIDE SEQUENCE</scope>
    <source>
        <strain evidence="2">QDHG01</strain>
    </source>
</reference>
<name>A0A8J8NBD0_HALGN</name>
<accession>A0A8J8NBD0</accession>
<organism evidence="2 3">
    <name type="scientific">Halteria grandinella</name>
    <dbReference type="NCBI Taxonomy" id="5974"/>
    <lineage>
        <taxon>Eukaryota</taxon>
        <taxon>Sar</taxon>
        <taxon>Alveolata</taxon>
        <taxon>Ciliophora</taxon>
        <taxon>Intramacronucleata</taxon>
        <taxon>Spirotrichea</taxon>
        <taxon>Stichotrichia</taxon>
        <taxon>Sporadotrichida</taxon>
        <taxon>Halteriidae</taxon>
        <taxon>Halteria</taxon>
    </lineage>
</organism>
<gene>
    <name evidence="2" type="ORF">FGO68_gene5918</name>
</gene>
<evidence type="ECO:0000313" key="3">
    <source>
        <dbReference type="Proteomes" id="UP000785679"/>
    </source>
</evidence>
<protein>
    <submittedName>
        <fullName evidence="2">Uncharacterized protein</fullName>
    </submittedName>
</protein>
<keyword evidence="3" id="KW-1185">Reference proteome</keyword>
<feature type="region of interest" description="Disordered" evidence="1">
    <location>
        <begin position="67"/>
        <end position="119"/>
    </location>
</feature>
<dbReference type="EMBL" id="RRYP01028527">
    <property type="protein sequence ID" value="TNV71739.1"/>
    <property type="molecule type" value="Genomic_DNA"/>
</dbReference>
<feature type="compositionally biased region" description="Low complexity" evidence="1">
    <location>
        <begin position="78"/>
        <end position="119"/>
    </location>
</feature>
<feature type="compositionally biased region" description="Polar residues" evidence="1">
    <location>
        <begin position="67"/>
        <end position="77"/>
    </location>
</feature>
<proteinExistence type="predicted"/>
<dbReference type="AlphaFoldDB" id="A0A8J8NBD0"/>
<evidence type="ECO:0000313" key="2">
    <source>
        <dbReference type="EMBL" id="TNV71739.1"/>
    </source>
</evidence>
<dbReference type="Proteomes" id="UP000785679">
    <property type="component" value="Unassembled WGS sequence"/>
</dbReference>
<sequence length="119" mass="13250">MSPTEKNKFIRLMNPNYQFTQLQVMNEYLNELNQKANTIKDMVEANQIALAPEGSVTKLERIQNKNTSQKVIRSSQPANQQSKQLSLQAAGSAQAPPQQQQPLSPTGQLLPQQSISLSD</sequence>